<feature type="signal peptide" evidence="2">
    <location>
        <begin position="1"/>
        <end position="18"/>
    </location>
</feature>
<proteinExistence type="predicted"/>
<name>D6Z5C0_DESAT</name>
<dbReference type="Proteomes" id="UP000001508">
    <property type="component" value="Chromosome"/>
</dbReference>
<dbReference type="SUPFAM" id="SSF109998">
    <property type="entry name" value="Triger factor/SurA peptide-binding domain-like"/>
    <property type="match status" value="1"/>
</dbReference>
<dbReference type="AlphaFoldDB" id="D6Z5C0"/>
<reference evidence="4" key="1">
    <citation type="submission" date="2010-02" db="EMBL/GenBank/DDBJ databases">
        <title>Complete sequence of Desulfurivibrio alkaliphilus AHT2.</title>
        <authorList>
            <consortium name="US DOE Joint Genome Institute"/>
            <person name="Pitluck S."/>
            <person name="Chertkov O."/>
            <person name="Detter J.C."/>
            <person name="Han C."/>
            <person name="Tapia R."/>
            <person name="Larimer F."/>
            <person name="Land M."/>
            <person name="Hauser L."/>
            <person name="Kyrpides N."/>
            <person name="Mikhailova N."/>
            <person name="Sorokin D.Y."/>
            <person name="Muyzer G."/>
            <person name="Woyke T."/>
        </authorList>
    </citation>
    <scope>NUCLEOTIDE SEQUENCE [LARGE SCALE GENOMIC DNA]</scope>
    <source>
        <strain evidence="4">DSM 19089 / UNIQEM U267 / AHT2</strain>
    </source>
</reference>
<protein>
    <submittedName>
        <fullName evidence="3">Uncharacterized protein</fullName>
    </submittedName>
</protein>
<dbReference type="InterPro" id="IPR027304">
    <property type="entry name" value="Trigger_fact/SurA_dom_sf"/>
</dbReference>
<feature type="region of interest" description="Disordered" evidence="1">
    <location>
        <begin position="197"/>
        <end position="220"/>
    </location>
</feature>
<dbReference type="EMBL" id="CP001940">
    <property type="protein sequence ID" value="ADH84777.1"/>
    <property type="molecule type" value="Genomic_DNA"/>
</dbReference>
<dbReference type="eggNOG" id="COG0760">
    <property type="taxonomic scope" value="Bacteria"/>
</dbReference>
<dbReference type="KEGG" id="dak:DaAHT2_0064"/>
<organism evidence="3 4">
    <name type="scientific">Desulfurivibrio alkaliphilus (strain DSM 19089 / UNIQEM U267 / AHT2)</name>
    <dbReference type="NCBI Taxonomy" id="589865"/>
    <lineage>
        <taxon>Bacteria</taxon>
        <taxon>Pseudomonadati</taxon>
        <taxon>Thermodesulfobacteriota</taxon>
        <taxon>Desulfobulbia</taxon>
        <taxon>Desulfobulbales</taxon>
        <taxon>Desulfobulbaceae</taxon>
        <taxon>Desulfurivibrio</taxon>
    </lineage>
</organism>
<sequence length="220" mass="25267">MKSFITVLLVLFLAAACGQEKQEMIGTEAGPAPEEGYIVQVGESYITPSDVEQELQGMPESRRLMYETPDGQDRLFDEMIKREMFRQEAVRAGLDQSEAYRKRVEYLARLALVEMFLEEKIQASVTVSDREVQDYYEANKDTEFTNPLSGETQPFTSVRNSIRRLLLLEKQREAFDKYMEDMMGRYVVRVSDDYRPDSGDELPMVEEGFGQLPDDLPAAE</sequence>
<accession>D6Z5C0</accession>
<dbReference type="InterPro" id="IPR050245">
    <property type="entry name" value="PrsA_foldase"/>
</dbReference>
<evidence type="ECO:0000313" key="3">
    <source>
        <dbReference type="EMBL" id="ADH84777.1"/>
    </source>
</evidence>
<dbReference type="OrthoDB" id="5564407at2"/>
<evidence type="ECO:0000313" key="4">
    <source>
        <dbReference type="Proteomes" id="UP000001508"/>
    </source>
</evidence>
<evidence type="ECO:0000256" key="2">
    <source>
        <dbReference type="SAM" id="SignalP"/>
    </source>
</evidence>
<keyword evidence="4" id="KW-1185">Reference proteome</keyword>
<dbReference type="HOGENOM" id="CLU_1254256_0_0_7"/>
<dbReference type="RefSeq" id="WP_013162308.1">
    <property type="nucleotide sequence ID" value="NC_014216.1"/>
</dbReference>
<dbReference type="InParanoid" id="D6Z5C0"/>
<evidence type="ECO:0000256" key="1">
    <source>
        <dbReference type="SAM" id="MobiDB-lite"/>
    </source>
</evidence>
<dbReference type="Gene3D" id="1.10.4030.10">
    <property type="entry name" value="Porin chaperone SurA, peptide-binding domain"/>
    <property type="match status" value="1"/>
</dbReference>
<dbReference type="STRING" id="589865.DaAHT2_0064"/>
<dbReference type="PROSITE" id="PS51257">
    <property type="entry name" value="PROKAR_LIPOPROTEIN"/>
    <property type="match status" value="1"/>
</dbReference>
<feature type="chain" id="PRO_5003091482" evidence="2">
    <location>
        <begin position="19"/>
        <end position="220"/>
    </location>
</feature>
<keyword evidence="2" id="KW-0732">Signal</keyword>
<dbReference type="PANTHER" id="PTHR47245:SF2">
    <property type="entry name" value="PEPTIDYL-PROLYL CIS-TRANS ISOMERASE HP_0175-RELATED"/>
    <property type="match status" value="1"/>
</dbReference>
<gene>
    <name evidence="3" type="ordered locus">DaAHT2_0064</name>
</gene>
<dbReference type="PANTHER" id="PTHR47245">
    <property type="entry name" value="PEPTIDYLPROLYL ISOMERASE"/>
    <property type="match status" value="1"/>
</dbReference>